<dbReference type="PRINTS" id="PR00598">
    <property type="entry name" value="HTHMARR"/>
</dbReference>
<evidence type="ECO:0000259" key="1">
    <source>
        <dbReference type="PROSITE" id="PS50995"/>
    </source>
</evidence>
<dbReference type="GO" id="GO:0006950">
    <property type="term" value="P:response to stress"/>
    <property type="evidence" value="ECO:0007669"/>
    <property type="project" value="TreeGrafter"/>
</dbReference>
<dbReference type="PANTHER" id="PTHR33164:SF43">
    <property type="entry name" value="HTH-TYPE TRANSCRIPTIONAL REPRESSOR YETL"/>
    <property type="match status" value="1"/>
</dbReference>
<dbReference type="SUPFAM" id="SSF46785">
    <property type="entry name" value="Winged helix' DNA-binding domain"/>
    <property type="match status" value="1"/>
</dbReference>
<dbReference type="PROSITE" id="PS50995">
    <property type="entry name" value="HTH_MARR_2"/>
    <property type="match status" value="1"/>
</dbReference>
<evidence type="ECO:0000313" key="2">
    <source>
        <dbReference type="EMBL" id="RKQ68748.1"/>
    </source>
</evidence>
<name>A0A420WCP8_9PROT</name>
<dbReference type="RefSeq" id="WP_008943051.1">
    <property type="nucleotide sequence ID" value="NZ_RBIG01000003.1"/>
</dbReference>
<gene>
    <name evidence="2" type="ORF">BCL74_3230</name>
</gene>
<proteinExistence type="predicted"/>
<dbReference type="InterPro" id="IPR000835">
    <property type="entry name" value="HTH_MarR-typ"/>
</dbReference>
<dbReference type="Pfam" id="PF12802">
    <property type="entry name" value="MarR_2"/>
    <property type="match status" value="1"/>
</dbReference>
<dbReference type="InterPro" id="IPR039422">
    <property type="entry name" value="MarR/SlyA-like"/>
</dbReference>
<comment type="caution">
    <text evidence="2">The sequence shown here is derived from an EMBL/GenBank/DDBJ whole genome shotgun (WGS) entry which is preliminary data.</text>
</comment>
<dbReference type="OrthoDB" id="9812268at2"/>
<dbReference type="AlphaFoldDB" id="A0A420WCP8"/>
<evidence type="ECO:0000313" key="3">
    <source>
        <dbReference type="Proteomes" id="UP000277424"/>
    </source>
</evidence>
<organism evidence="2 3">
    <name type="scientific">Oceanibaculum indicum</name>
    <dbReference type="NCBI Taxonomy" id="526216"/>
    <lineage>
        <taxon>Bacteria</taxon>
        <taxon>Pseudomonadati</taxon>
        <taxon>Pseudomonadota</taxon>
        <taxon>Alphaproteobacteria</taxon>
        <taxon>Rhodospirillales</taxon>
        <taxon>Oceanibaculaceae</taxon>
        <taxon>Oceanibaculum</taxon>
    </lineage>
</organism>
<dbReference type="PANTHER" id="PTHR33164">
    <property type="entry name" value="TRANSCRIPTIONAL REGULATOR, MARR FAMILY"/>
    <property type="match status" value="1"/>
</dbReference>
<dbReference type="Proteomes" id="UP000277424">
    <property type="component" value="Unassembled WGS sequence"/>
</dbReference>
<dbReference type="InterPro" id="IPR036388">
    <property type="entry name" value="WH-like_DNA-bd_sf"/>
</dbReference>
<protein>
    <submittedName>
        <fullName evidence="2">MarR family protein</fullName>
    </submittedName>
</protein>
<dbReference type="EMBL" id="RBIG01000003">
    <property type="protein sequence ID" value="RKQ68748.1"/>
    <property type="molecule type" value="Genomic_DNA"/>
</dbReference>
<feature type="domain" description="HTH marR-type" evidence="1">
    <location>
        <begin position="1"/>
        <end position="135"/>
    </location>
</feature>
<dbReference type="SMART" id="SM00347">
    <property type="entry name" value="HTH_MARR"/>
    <property type="match status" value="1"/>
</dbReference>
<accession>A0A420WCP8</accession>
<sequence length="135" mass="14482">MTITQTQALDLWRRALLESVRADAPDLSSRQMAILLTVYLTPPPHTVRGLAQTLNISKPAVTRALDRLGELGLLKRRPDETDRRSVLVQRTVKGSVFLSDFAGQVMEAAQQAASGGMEPPVTAAGLGQAAASLPH</sequence>
<reference evidence="2 3" key="1">
    <citation type="submission" date="2018-10" db="EMBL/GenBank/DDBJ databases">
        <title>Comparative analysis of microorganisms from saline springs in Andes Mountain Range, Colombia.</title>
        <authorList>
            <person name="Rubin E."/>
        </authorList>
    </citation>
    <scope>NUCLEOTIDE SEQUENCE [LARGE SCALE GENOMIC DNA]</scope>
    <source>
        <strain evidence="2 3">USBA 36</strain>
    </source>
</reference>
<dbReference type="Gene3D" id="1.10.10.10">
    <property type="entry name" value="Winged helix-like DNA-binding domain superfamily/Winged helix DNA-binding domain"/>
    <property type="match status" value="1"/>
</dbReference>
<dbReference type="InterPro" id="IPR036390">
    <property type="entry name" value="WH_DNA-bd_sf"/>
</dbReference>
<dbReference type="GO" id="GO:0003700">
    <property type="term" value="F:DNA-binding transcription factor activity"/>
    <property type="evidence" value="ECO:0007669"/>
    <property type="project" value="InterPro"/>
</dbReference>